<evidence type="ECO:0000259" key="12">
    <source>
        <dbReference type="Pfam" id="PF10258"/>
    </source>
</evidence>
<feature type="domain" description="Phosphorylated adapter RNA export protein RNA-binding" evidence="12">
    <location>
        <begin position="65"/>
        <end position="106"/>
    </location>
</feature>
<dbReference type="GO" id="GO:0005737">
    <property type="term" value="C:cytoplasm"/>
    <property type="evidence" value="ECO:0007669"/>
    <property type="project" value="UniProtKB-SubCell"/>
</dbReference>
<reference evidence="14" key="1">
    <citation type="submission" date="2014-09" db="EMBL/GenBank/DDBJ databases">
        <authorList>
            <person name="Sharma Rahul"/>
            <person name="Thines Marco"/>
        </authorList>
    </citation>
    <scope>NUCLEOTIDE SEQUENCE [LARGE SCALE GENOMIC DNA]</scope>
</reference>
<keyword evidence="7" id="KW-0694">RNA-binding</keyword>
<dbReference type="Gene3D" id="1.10.10.1440">
    <property type="entry name" value="PHAX RNA-binding domain"/>
    <property type="match status" value="1"/>
</dbReference>
<feature type="domain" description="Phosphorylated adapter RNA export protein RNA-binding" evidence="12">
    <location>
        <begin position="129"/>
        <end position="158"/>
    </location>
</feature>
<evidence type="ECO:0000256" key="2">
    <source>
        <dbReference type="ARBA" id="ARBA00004496"/>
    </source>
</evidence>
<dbReference type="GO" id="GO:0006408">
    <property type="term" value="P:snRNA export from nucleus"/>
    <property type="evidence" value="ECO:0007669"/>
    <property type="project" value="InterPro"/>
</dbReference>
<evidence type="ECO:0000313" key="14">
    <source>
        <dbReference type="Proteomes" id="UP000054928"/>
    </source>
</evidence>
<evidence type="ECO:0000256" key="7">
    <source>
        <dbReference type="ARBA" id="ARBA00022884"/>
    </source>
</evidence>
<dbReference type="GeneID" id="36396171"/>
<proteinExistence type="inferred from homology"/>
<feature type="region of interest" description="Disordered" evidence="11">
    <location>
        <begin position="29"/>
        <end position="58"/>
    </location>
</feature>
<organism evidence="13 14">
    <name type="scientific">Plasmopara halstedii</name>
    <name type="common">Downy mildew of sunflower</name>
    <dbReference type="NCBI Taxonomy" id="4781"/>
    <lineage>
        <taxon>Eukaryota</taxon>
        <taxon>Sar</taxon>
        <taxon>Stramenopiles</taxon>
        <taxon>Oomycota</taxon>
        <taxon>Peronosporomycetes</taxon>
        <taxon>Peronosporales</taxon>
        <taxon>Peronosporaceae</taxon>
        <taxon>Plasmopara</taxon>
    </lineage>
</organism>
<evidence type="ECO:0000256" key="11">
    <source>
        <dbReference type="SAM" id="MobiDB-lite"/>
    </source>
</evidence>
<dbReference type="AlphaFoldDB" id="A0A0P1ASD6"/>
<dbReference type="GO" id="GO:0005634">
    <property type="term" value="C:nucleus"/>
    <property type="evidence" value="ECO:0007669"/>
    <property type="project" value="UniProtKB-SubCell"/>
</dbReference>
<protein>
    <recommendedName>
        <fullName evidence="4">Phosphorylated adapter RNA export protein</fullName>
    </recommendedName>
    <alternativeName>
        <fullName evidence="10">RNA U small nuclear RNA export adapter protein</fullName>
    </alternativeName>
</protein>
<keyword evidence="6" id="KW-0963">Cytoplasm</keyword>
<dbReference type="PANTHER" id="PTHR13135">
    <property type="entry name" value="CYTOSOLIC RESINIFERATOXIN BINDING PROTEIN RBP-26"/>
    <property type="match status" value="1"/>
</dbReference>
<evidence type="ECO:0000313" key="13">
    <source>
        <dbReference type="EMBL" id="CEG44778.1"/>
    </source>
</evidence>
<dbReference type="Pfam" id="PF10258">
    <property type="entry name" value="PHAX_RNA-bd"/>
    <property type="match status" value="2"/>
</dbReference>
<name>A0A0P1ASD6_PLAHL</name>
<evidence type="ECO:0000256" key="9">
    <source>
        <dbReference type="ARBA" id="ARBA00023242"/>
    </source>
</evidence>
<evidence type="ECO:0000256" key="10">
    <source>
        <dbReference type="ARBA" id="ARBA00030834"/>
    </source>
</evidence>
<evidence type="ECO:0000256" key="8">
    <source>
        <dbReference type="ARBA" id="ARBA00022927"/>
    </source>
</evidence>
<sequence length="233" mass="26702">MDASPHSTEQINATTPALSDQFKHNVQYLTRKNGNSFSTSHDNKPKRRRKNYKQPLTKDMPQVLSEVLKEPKLALLHRVVKYVGPNMSWKLLRETLRLEREGGQIVNAVASGKPALFCVRDEVSHEYKPRRRTSGGVFFTLLKEKVPREVYRTIYEVEDKKKKCAKKRARDRQRQRMDHTLAKLGFDDLTLAPKSENGAFTTVMEVEEDEVAVEEGEVAVEDGESSEEQMVIS</sequence>
<evidence type="ECO:0000256" key="5">
    <source>
        <dbReference type="ARBA" id="ARBA00022448"/>
    </source>
</evidence>
<dbReference type="GO" id="GO:0015031">
    <property type="term" value="P:protein transport"/>
    <property type="evidence" value="ECO:0007669"/>
    <property type="project" value="UniProtKB-KW"/>
</dbReference>
<dbReference type="InterPro" id="IPR019385">
    <property type="entry name" value="PHAX_RNA-binding_domain"/>
</dbReference>
<comment type="subcellular location">
    <subcellularLocation>
        <location evidence="2">Cytoplasm</location>
    </subcellularLocation>
    <subcellularLocation>
        <location evidence="1">Nucleus</location>
    </subcellularLocation>
</comment>
<evidence type="ECO:0000256" key="4">
    <source>
        <dbReference type="ARBA" id="ARBA00016856"/>
    </source>
</evidence>
<dbReference type="RefSeq" id="XP_024581147.1">
    <property type="nucleotide sequence ID" value="XM_024730918.1"/>
</dbReference>
<dbReference type="PANTHER" id="PTHR13135:SF0">
    <property type="entry name" value="PHOSPHORYLATED ADAPTER RNA EXPORT PROTEIN"/>
    <property type="match status" value="1"/>
</dbReference>
<keyword evidence="14" id="KW-1185">Reference proteome</keyword>
<dbReference type="OrthoDB" id="20573at2759"/>
<dbReference type="InterPro" id="IPR039047">
    <property type="entry name" value="PHAX"/>
</dbReference>
<evidence type="ECO:0000256" key="3">
    <source>
        <dbReference type="ARBA" id="ARBA00006094"/>
    </source>
</evidence>
<keyword evidence="9" id="KW-0539">Nucleus</keyword>
<dbReference type="Proteomes" id="UP000054928">
    <property type="component" value="Unassembled WGS sequence"/>
</dbReference>
<keyword evidence="5" id="KW-0813">Transport</keyword>
<dbReference type="STRING" id="4781.A0A0P1ASD6"/>
<dbReference type="OMA" id="HEYKPRR"/>
<dbReference type="GO" id="GO:0003723">
    <property type="term" value="F:RNA binding"/>
    <property type="evidence" value="ECO:0007669"/>
    <property type="project" value="UniProtKB-KW"/>
</dbReference>
<evidence type="ECO:0000256" key="1">
    <source>
        <dbReference type="ARBA" id="ARBA00004123"/>
    </source>
</evidence>
<feature type="region of interest" description="Disordered" evidence="11">
    <location>
        <begin position="1"/>
        <end position="20"/>
    </location>
</feature>
<dbReference type="EMBL" id="CCYD01001336">
    <property type="protein sequence ID" value="CEG44778.1"/>
    <property type="molecule type" value="Genomic_DNA"/>
</dbReference>
<keyword evidence="8" id="KW-0653">Protein transport</keyword>
<feature type="compositionally biased region" description="Polar residues" evidence="11">
    <location>
        <begin position="29"/>
        <end position="40"/>
    </location>
</feature>
<evidence type="ECO:0000256" key="6">
    <source>
        <dbReference type="ARBA" id="ARBA00022490"/>
    </source>
</evidence>
<accession>A0A0P1ASD6</accession>
<dbReference type="InterPro" id="IPR038092">
    <property type="entry name" value="PHAX_RNA-binding_sf"/>
</dbReference>
<feature type="compositionally biased region" description="Polar residues" evidence="11">
    <location>
        <begin position="1"/>
        <end position="18"/>
    </location>
</feature>
<comment type="similarity">
    <text evidence="3">Belongs to the PHAX family.</text>
</comment>